<comment type="catalytic activity">
    <reaction evidence="12">
        <text>N(6)-(1,2-dicarboxyethyl)-AMP = fumarate + AMP</text>
        <dbReference type="Rhea" id="RHEA:16853"/>
        <dbReference type="ChEBI" id="CHEBI:29806"/>
        <dbReference type="ChEBI" id="CHEBI:57567"/>
        <dbReference type="ChEBI" id="CHEBI:456215"/>
        <dbReference type="EC" id="4.3.2.2"/>
    </reaction>
</comment>
<name>A0AAD9JUY2_9ANNE</name>
<comment type="function">
    <text evidence="2">Catalyzes two non-sequential steps in de novo AMP synthesis: converts (S)-2-(5-amino-1-(5-phospho-D-ribosyl)imidazole-4-carboxamido)succinate (SAICAR) to fumarate plus 5-amino-1-(5-phospho-D-ribosyl)imidazole-4-carboxamide, and thereby also contributes to de novo IMP synthesis, and converts succinyladenosine monophosphate (SAMP) to AMP and fumarate.</text>
</comment>
<evidence type="ECO:0000256" key="10">
    <source>
        <dbReference type="ARBA" id="ARBA00023239"/>
    </source>
</evidence>
<keyword evidence="13" id="KW-0175">Coiled coil</keyword>
<dbReference type="Gene3D" id="1.10.275.60">
    <property type="match status" value="1"/>
</dbReference>
<protein>
    <recommendedName>
        <fullName evidence="8">Adenylosuccinate lyase</fullName>
        <ecNumber evidence="7">4.3.2.2</ecNumber>
    </recommendedName>
    <alternativeName>
        <fullName evidence="11">Adenylosuccinase</fullName>
    </alternativeName>
</protein>
<comment type="pathway">
    <text evidence="3">Purine metabolism; IMP biosynthesis via de novo pathway; 5-amino-1-(5-phospho-D-ribosyl)imidazole-4-carboxamide from 5-amino-1-(5-phospho-D-ribosyl)imidazole-4-carboxylate: step 2/2.</text>
</comment>
<comment type="pathway">
    <text evidence="4">Purine metabolism; AMP biosynthesis via de novo pathway; AMP from IMP: step 2/2.</text>
</comment>
<feature type="compositionally biased region" description="Basic and acidic residues" evidence="14">
    <location>
        <begin position="24"/>
        <end position="37"/>
    </location>
</feature>
<evidence type="ECO:0000256" key="12">
    <source>
        <dbReference type="ARBA" id="ARBA00047513"/>
    </source>
</evidence>
<keyword evidence="16" id="KW-1185">Reference proteome</keyword>
<dbReference type="EMBL" id="JAODUP010000165">
    <property type="protein sequence ID" value="KAK2158715.1"/>
    <property type="molecule type" value="Genomic_DNA"/>
</dbReference>
<evidence type="ECO:0000256" key="9">
    <source>
        <dbReference type="ARBA" id="ARBA00022755"/>
    </source>
</evidence>
<feature type="coiled-coil region" evidence="13">
    <location>
        <begin position="108"/>
        <end position="135"/>
    </location>
</feature>
<evidence type="ECO:0000256" key="3">
    <source>
        <dbReference type="ARBA" id="ARBA00004706"/>
    </source>
</evidence>
<evidence type="ECO:0000256" key="14">
    <source>
        <dbReference type="SAM" id="MobiDB-lite"/>
    </source>
</evidence>
<dbReference type="Proteomes" id="UP001208570">
    <property type="component" value="Unassembled WGS sequence"/>
</dbReference>
<reference evidence="15" key="1">
    <citation type="journal article" date="2023" name="Mol. Biol. Evol.">
        <title>Third-Generation Sequencing Reveals the Adaptive Role of the Epigenome in Three Deep-Sea Polychaetes.</title>
        <authorList>
            <person name="Perez M."/>
            <person name="Aroh O."/>
            <person name="Sun Y."/>
            <person name="Lan Y."/>
            <person name="Juniper S.K."/>
            <person name="Young C.R."/>
            <person name="Angers B."/>
            <person name="Qian P.Y."/>
        </authorList>
    </citation>
    <scope>NUCLEOTIDE SEQUENCE</scope>
    <source>
        <strain evidence="15">P08H-3</strain>
    </source>
</reference>
<comment type="caution">
    <text evidence="15">The sequence shown here is derived from an EMBL/GenBank/DDBJ whole genome shotgun (WGS) entry which is preliminary data.</text>
</comment>
<evidence type="ECO:0000256" key="13">
    <source>
        <dbReference type="SAM" id="Coils"/>
    </source>
</evidence>
<proteinExistence type="inferred from homology"/>
<dbReference type="PANTHER" id="PTHR43172:SF1">
    <property type="entry name" value="ADENYLOSUCCINATE LYASE"/>
    <property type="match status" value="1"/>
</dbReference>
<evidence type="ECO:0000256" key="11">
    <source>
        <dbReference type="ARBA" id="ARBA00030717"/>
    </source>
</evidence>
<dbReference type="GO" id="GO:0044208">
    <property type="term" value="P:'de novo' AMP biosynthetic process"/>
    <property type="evidence" value="ECO:0007669"/>
    <property type="project" value="TreeGrafter"/>
</dbReference>
<evidence type="ECO:0000256" key="2">
    <source>
        <dbReference type="ARBA" id="ARBA00002971"/>
    </source>
</evidence>
<evidence type="ECO:0000256" key="4">
    <source>
        <dbReference type="ARBA" id="ARBA00004734"/>
    </source>
</evidence>
<dbReference type="FunFam" id="1.10.275.60:FF:000001">
    <property type="entry name" value="Adenylosuccinate lyase"/>
    <property type="match status" value="1"/>
</dbReference>
<accession>A0AAD9JUY2</accession>
<dbReference type="GO" id="GO:0070626">
    <property type="term" value="F:(S)-2-(5-amino-1-(5-phospho-D-ribosyl)imidazole-4-carboxamido) succinate lyase (fumarate-forming) activity"/>
    <property type="evidence" value="ECO:0007669"/>
    <property type="project" value="TreeGrafter"/>
</dbReference>
<organism evidence="15 16">
    <name type="scientific">Paralvinella palmiformis</name>
    <dbReference type="NCBI Taxonomy" id="53620"/>
    <lineage>
        <taxon>Eukaryota</taxon>
        <taxon>Metazoa</taxon>
        <taxon>Spiralia</taxon>
        <taxon>Lophotrochozoa</taxon>
        <taxon>Annelida</taxon>
        <taxon>Polychaeta</taxon>
        <taxon>Sedentaria</taxon>
        <taxon>Canalipalpata</taxon>
        <taxon>Terebellida</taxon>
        <taxon>Terebelliformia</taxon>
        <taxon>Alvinellidae</taxon>
        <taxon>Paralvinella</taxon>
    </lineage>
</organism>
<keyword evidence="9" id="KW-0658">Purine biosynthesis</keyword>
<evidence type="ECO:0000256" key="8">
    <source>
        <dbReference type="ARBA" id="ARBA00017058"/>
    </source>
</evidence>
<evidence type="ECO:0000313" key="16">
    <source>
        <dbReference type="Proteomes" id="UP001208570"/>
    </source>
</evidence>
<comment type="catalytic activity">
    <reaction evidence="1">
        <text>(2S)-2-[5-amino-1-(5-phospho-beta-D-ribosyl)imidazole-4-carboxamido]succinate = 5-amino-1-(5-phospho-beta-D-ribosyl)imidazole-4-carboxamide + fumarate</text>
        <dbReference type="Rhea" id="RHEA:23920"/>
        <dbReference type="ChEBI" id="CHEBI:29806"/>
        <dbReference type="ChEBI" id="CHEBI:58443"/>
        <dbReference type="ChEBI" id="CHEBI:58475"/>
        <dbReference type="EC" id="4.3.2.2"/>
    </reaction>
</comment>
<sequence length="218" mass="24698">MADRQVIKALEPVGVIRTRRSEKRVRETTDARQKEKTGQYTRQQLPMDKDTSITSSKMSEVMTYMSPLSQRYRVGSEGMAQNFSEYKKVITWRKLWMWLAKSLQALGLEISDEQIQELEANIENIDFDRAAEEEKKRRHDVMAHVHTYAAICPKAAPIIHLGATSAFVGDNTVELLDKLIADMAGFQKCFIICGQTYTRKVDVNVLSSLAGLGSSVHK</sequence>
<evidence type="ECO:0000256" key="1">
    <source>
        <dbReference type="ARBA" id="ARBA00000598"/>
    </source>
</evidence>
<dbReference type="AlphaFoldDB" id="A0AAD9JUY2"/>
<gene>
    <name evidence="15" type="ORF">LSH36_165g06003</name>
</gene>
<evidence type="ECO:0000256" key="6">
    <source>
        <dbReference type="ARBA" id="ARBA00011668"/>
    </source>
</evidence>
<keyword evidence="10" id="KW-0456">Lyase</keyword>
<evidence type="ECO:0000256" key="5">
    <source>
        <dbReference type="ARBA" id="ARBA00008273"/>
    </source>
</evidence>
<feature type="non-terminal residue" evidence="15">
    <location>
        <position position="1"/>
    </location>
</feature>
<dbReference type="GO" id="GO:0005829">
    <property type="term" value="C:cytosol"/>
    <property type="evidence" value="ECO:0007669"/>
    <property type="project" value="TreeGrafter"/>
</dbReference>
<dbReference type="GO" id="GO:0004018">
    <property type="term" value="F:N6-(1,2-dicarboxyethyl)AMP AMP-lyase (fumarate-forming) activity"/>
    <property type="evidence" value="ECO:0007669"/>
    <property type="project" value="TreeGrafter"/>
</dbReference>
<dbReference type="SUPFAM" id="SSF48557">
    <property type="entry name" value="L-aspartase-like"/>
    <property type="match status" value="1"/>
</dbReference>
<dbReference type="EC" id="4.3.2.2" evidence="7"/>
<dbReference type="PANTHER" id="PTHR43172">
    <property type="entry name" value="ADENYLOSUCCINATE LYASE"/>
    <property type="match status" value="1"/>
</dbReference>
<feature type="region of interest" description="Disordered" evidence="14">
    <location>
        <begin position="21"/>
        <end position="49"/>
    </location>
</feature>
<evidence type="ECO:0000256" key="7">
    <source>
        <dbReference type="ARBA" id="ARBA00012339"/>
    </source>
</evidence>
<evidence type="ECO:0000313" key="15">
    <source>
        <dbReference type="EMBL" id="KAK2158715.1"/>
    </source>
</evidence>
<dbReference type="InterPro" id="IPR008948">
    <property type="entry name" value="L-Aspartase-like"/>
</dbReference>
<comment type="similarity">
    <text evidence="5">Belongs to the lyase 1 family. Adenylosuccinate lyase subfamily.</text>
</comment>
<comment type="subunit">
    <text evidence="6">Homotetramer. Residues from neighboring subunits contribute catalytic and substrate-binding residues to each active site.</text>
</comment>